<organism evidence="1 2">
    <name type="scientific">Sphingobacterium pedocola</name>
    <dbReference type="NCBI Taxonomy" id="2082722"/>
    <lineage>
        <taxon>Bacteria</taxon>
        <taxon>Pseudomonadati</taxon>
        <taxon>Bacteroidota</taxon>
        <taxon>Sphingobacteriia</taxon>
        <taxon>Sphingobacteriales</taxon>
        <taxon>Sphingobacteriaceae</taxon>
        <taxon>Sphingobacterium</taxon>
    </lineage>
</organism>
<dbReference type="Gene3D" id="2.160.20.10">
    <property type="entry name" value="Single-stranded right-handed beta-helix, Pectin lyase-like"/>
    <property type="match status" value="1"/>
</dbReference>
<comment type="caution">
    <text evidence="1">The sequence shown here is derived from an EMBL/GenBank/DDBJ whole genome shotgun (WGS) entry which is preliminary data.</text>
</comment>
<evidence type="ECO:0008006" key="3">
    <source>
        <dbReference type="Google" id="ProtNLM"/>
    </source>
</evidence>
<dbReference type="Proteomes" id="UP000618319">
    <property type="component" value="Unassembled WGS sequence"/>
</dbReference>
<accession>A0ABR9T945</accession>
<protein>
    <recommendedName>
        <fullName evidence="3">Right handed beta helix domain-containing protein</fullName>
    </recommendedName>
</protein>
<evidence type="ECO:0000313" key="2">
    <source>
        <dbReference type="Proteomes" id="UP000618319"/>
    </source>
</evidence>
<sequence length="102" mass="10746">MLGTVNTYRCNYGGGYAGLRLANNCSNVTTRNLIARECGREYFVLTGSNNIRLNNAQIHNCSGSGIWLENVVNCAVLSGCTNDGVSVSGSGSYANVTMNCPG</sequence>
<reference evidence="1 2" key="1">
    <citation type="submission" date="2018-02" db="EMBL/GenBank/DDBJ databases">
        <title>Sphingobacterium KA21.</title>
        <authorList>
            <person name="Vasarhelyi B.M."/>
            <person name="Deshmukh S."/>
            <person name="Balint B."/>
            <person name="Kukolya J."/>
        </authorList>
    </citation>
    <scope>NUCLEOTIDE SEQUENCE [LARGE SCALE GENOMIC DNA]</scope>
    <source>
        <strain evidence="1 2">Ka21</strain>
    </source>
</reference>
<dbReference type="EMBL" id="PSKQ01000022">
    <property type="protein sequence ID" value="MBE8721875.1"/>
    <property type="molecule type" value="Genomic_DNA"/>
</dbReference>
<name>A0ABR9T945_9SPHI</name>
<dbReference type="SUPFAM" id="SSF51126">
    <property type="entry name" value="Pectin lyase-like"/>
    <property type="match status" value="1"/>
</dbReference>
<evidence type="ECO:0000313" key="1">
    <source>
        <dbReference type="EMBL" id="MBE8721875.1"/>
    </source>
</evidence>
<proteinExistence type="predicted"/>
<dbReference type="InterPro" id="IPR011050">
    <property type="entry name" value="Pectin_lyase_fold/virulence"/>
</dbReference>
<keyword evidence="2" id="KW-1185">Reference proteome</keyword>
<dbReference type="InterPro" id="IPR012334">
    <property type="entry name" value="Pectin_lyas_fold"/>
</dbReference>
<gene>
    <name evidence="1" type="ORF">C4F40_14195</name>
</gene>